<dbReference type="InterPro" id="IPR024301">
    <property type="entry name" value="Amidase_6"/>
</dbReference>
<dbReference type="EMBL" id="LGTC01000001">
    <property type="protein sequence ID" value="KNY27047.1"/>
    <property type="molecule type" value="Genomic_DNA"/>
</dbReference>
<dbReference type="AlphaFoldDB" id="A0A0L6JNU9"/>
<dbReference type="Proteomes" id="UP000036923">
    <property type="component" value="Unassembled WGS sequence"/>
</dbReference>
<accession>A0A0L6JNU9</accession>
<organism evidence="2 3">
    <name type="scientific">Pseudobacteroides cellulosolvens ATCC 35603 = DSM 2933</name>
    <dbReference type="NCBI Taxonomy" id="398512"/>
    <lineage>
        <taxon>Bacteria</taxon>
        <taxon>Bacillati</taxon>
        <taxon>Bacillota</taxon>
        <taxon>Clostridia</taxon>
        <taxon>Eubacteriales</taxon>
        <taxon>Oscillospiraceae</taxon>
        <taxon>Pseudobacteroides</taxon>
    </lineage>
</organism>
<evidence type="ECO:0000313" key="2">
    <source>
        <dbReference type="EMBL" id="KNY27047.1"/>
    </source>
</evidence>
<dbReference type="Pfam" id="PF12671">
    <property type="entry name" value="Amidase_6"/>
    <property type="match status" value="1"/>
</dbReference>
<reference evidence="3" key="1">
    <citation type="submission" date="2015-07" db="EMBL/GenBank/DDBJ databases">
        <title>Near-Complete Genome Sequence of the Cellulolytic Bacterium Bacteroides (Pseudobacteroides) cellulosolvens ATCC 35603.</title>
        <authorList>
            <person name="Dassa B."/>
            <person name="Utturkar S.M."/>
            <person name="Klingeman D.M."/>
            <person name="Hurt R.A."/>
            <person name="Keller M."/>
            <person name="Xu J."/>
            <person name="Reddy Y.H.K."/>
            <person name="Borovok I."/>
            <person name="Grinberg I.R."/>
            <person name="Lamed R."/>
            <person name="Zhivin O."/>
            <person name="Bayer E.A."/>
            <person name="Brown S.D."/>
        </authorList>
    </citation>
    <scope>NUCLEOTIDE SEQUENCE [LARGE SCALE GENOMIC DNA]</scope>
    <source>
        <strain evidence="3">DSM 2933</strain>
    </source>
</reference>
<evidence type="ECO:0000313" key="3">
    <source>
        <dbReference type="Proteomes" id="UP000036923"/>
    </source>
</evidence>
<comment type="caution">
    <text evidence="2">The sequence shown here is derived from an EMBL/GenBank/DDBJ whole genome shotgun (WGS) entry which is preliminary data.</text>
</comment>
<evidence type="ECO:0000259" key="1">
    <source>
        <dbReference type="Pfam" id="PF12671"/>
    </source>
</evidence>
<dbReference type="PATRIC" id="fig|398512.5.peg.2412"/>
<keyword evidence="3" id="KW-1185">Reference proteome</keyword>
<gene>
    <name evidence="2" type="ORF">Bccel_2312</name>
</gene>
<dbReference type="RefSeq" id="WP_036941792.1">
    <property type="nucleotide sequence ID" value="NZ_JQKC01000016.1"/>
</dbReference>
<dbReference type="STRING" id="398512.Bccel_2312"/>
<name>A0A0L6JNU9_9FIRM</name>
<dbReference type="PANTHER" id="PTHR40032:SF1">
    <property type="entry name" value="EXPORTED PROTEIN"/>
    <property type="match status" value="1"/>
</dbReference>
<dbReference type="PANTHER" id="PTHR40032">
    <property type="entry name" value="EXPORTED PROTEIN-RELATED"/>
    <property type="match status" value="1"/>
</dbReference>
<protein>
    <submittedName>
        <fullName evidence="2">Putative amidase domain containing protein</fullName>
    </submittedName>
</protein>
<proteinExistence type="predicted"/>
<feature type="domain" description="Putative amidase" evidence="1">
    <location>
        <begin position="10"/>
        <end position="161"/>
    </location>
</feature>
<dbReference type="OrthoDB" id="9812429at2"/>
<sequence>MNRDLIILPYNRDKAVQYAHKWAYSRNPRYLNFENLGGDCTNFASQVIYSGSRVMNYKPVYGWYYTSSYDRTPSWTGVNYLYNFLVKRDGGPGPFAQEVDMKDARLGDIVQLSFSGGDMFNHSPVIVQIKNPVSYNNILVAAHTDDQDNYPLTGYEWVKIRFLHIMGVKQYR</sequence>
<dbReference type="eggNOG" id="ENOG502Z7JI">
    <property type="taxonomic scope" value="Bacteria"/>
</dbReference>